<keyword evidence="2" id="KW-1185">Reference proteome</keyword>
<organism evidence="1 2">
    <name type="scientific">Eretmocerus hayati</name>
    <dbReference type="NCBI Taxonomy" id="131215"/>
    <lineage>
        <taxon>Eukaryota</taxon>
        <taxon>Metazoa</taxon>
        <taxon>Ecdysozoa</taxon>
        <taxon>Arthropoda</taxon>
        <taxon>Hexapoda</taxon>
        <taxon>Insecta</taxon>
        <taxon>Pterygota</taxon>
        <taxon>Neoptera</taxon>
        <taxon>Endopterygota</taxon>
        <taxon>Hymenoptera</taxon>
        <taxon>Apocrita</taxon>
        <taxon>Proctotrupomorpha</taxon>
        <taxon>Chalcidoidea</taxon>
        <taxon>Aphelinidae</taxon>
        <taxon>Aphelininae</taxon>
        <taxon>Eretmocerus</taxon>
    </lineage>
</organism>
<gene>
    <name evidence="1" type="ORF">QAD02_020232</name>
</gene>
<name>A0ACC2PLZ1_9HYME</name>
<proteinExistence type="predicted"/>
<dbReference type="EMBL" id="CM056741">
    <property type="protein sequence ID" value="KAJ8684440.1"/>
    <property type="molecule type" value="Genomic_DNA"/>
</dbReference>
<evidence type="ECO:0000313" key="2">
    <source>
        <dbReference type="Proteomes" id="UP001239111"/>
    </source>
</evidence>
<reference evidence="1" key="1">
    <citation type="submission" date="2023-04" db="EMBL/GenBank/DDBJ databases">
        <title>A chromosome-level genome assembly of the parasitoid wasp Eretmocerus hayati.</title>
        <authorList>
            <person name="Zhong Y."/>
            <person name="Liu S."/>
            <person name="Liu Y."/>
        </authorList>
    </citation>
    <scope>NUCLEOTIDE SEQUENCE</scope>
    <source>
        <strain evidence="1">ZJU_SS_LIU_2023</strain>
    </source>
</reference>
<accession>A0ACC2PLZ1</accession>
<evidence type="ECO:0000313" key="1">
    <source>
        <dbReference type="EMBL" id="KAJ8684440.1"/>
    </source>
</evidence>
<comment type="caution">
    <text evidence="1">The sequence shown here is derived from an EMBL/GenBank/DDBJ whole genome shotgun (WGS) entry which is preliminary data.</text>
</comment>
<protein>
    <submittedName>
        <fullName evidence="1">Uncharacterized protein</fullName>
    </submittedName>
</protein>
<sequence>MRPPPVARATLILGVAYCCCALAPSLVAGEKEPTIISISKETSKELNSNVELNCTVQNPSRYSVMWNKLDKNPSDNTPISAEEVLIHRDARYSVKVDNNTSTYTLHIQQLKESDIGTYQCSIVTPQKPYISASVELQLRRPPVIFDNSTQQVTAAEGDDVKLHCNAAGYPVPVISWKRENNVLFFSGETVKDGKVLNIPNLSRDDRGVYICEADNTVGSSAHANVTVRVKFAPQISATKPRVGQAPGHDISLECNVEAYPPPTITWHRQGKELYKENYEGQSDEFVASFILYSVGPEKYGEYVCRAENELGSASTKLDLFETMVPACSLGVCH</sequence>
<dbReference type="Proteomes" id="UP001239111">
    <property type="component" value="Chromosome 1"/>
</dbReference>